<feature type="compositionally biased region" description="Polar residues" evidence="1">
    <location>
        <begin position="705"/>
        <end position="716"/>
    </location>
</feature>
<evidence type="ECO:0000313" key="4">
    <source>
        <dbReference type="Proteomes" id="UP000000759"/>
    </source>
</evidence>
<dbReference type="AlphaFoldDB" id="B7G4W1"/>
<organism evidence="3 4">
    <name type="scientific">Phaeodactylum tricornutum (strain CCAP 1055/1)</name>
    <dbReference type="NCBI Taxonomy" id="556484"/>
    <lineage>
        <taxon>Eukaryota</taxon>
        <taxon>Sar</taxon>
        <taxon>Stramenopiles</taxon>
        <taxon>Ochrophyta</taxon>
        <taxon>Bacillariophyta</taxon>
        <taxon>Bacillariophyceae</taxon>
        <taxon>Bacillariophycidae</taxon>
        <taxon>Naviculales</taxon>
        <taxon>Phaeodactylaceae</taxon>
        <taxon>Phaeodactylum</taxon>
    </lineage>
</organism>
<dbReference type="GeneID" id="7202942"/>
<evidence type="ECO:0000313" key="3">
    <source>
        <dbReference type="EMBL" id="EEC46208.1"/>
    </source>
</evidence>
<keyword evidence="4" id="KW-1185">Reference proteome</keyword>
<keyword evidence="2" id="KW-0472">Membrane</keyword>
<dbReference type="KEGG" id="pti:PHATRDRAFT_47780"/>
<feature type="transmembrane region" description="Helical" evidence="2">
    <location>
        <begin position="524"/>
        <end position="545"/>
    </location>
</feature>
<reference evidence="4" key="2">
    <citation type="submission" date="2008-08" db="EMBL/GenBank/DDBJ databases">
        <authorList>
            <consortium name="Diatom Consortium"/>
            <person name="Grigoriev I."/>
            <person name="Grimwood J."/>
            <person name="Kuo A."/>
            <person name="Otillar R.P."/>
            <person name="Salamov A."/>
            <person name="Detter J.C."/>
            <person name="Lindquist E."/>
            <person name="Shapiro H."/>
            <person name="Lucas S."/>
            <person name="Glavina del Rio T."/>
            <person name="Pitluck S."/>
            <person name="Rokhsar D."/>
            <person name="Bowler C."/>
        </authorList>
    </citation>
    <scope>GENOME REANNOTATION</scope>
    <source>
        <strain evidence="4">CCAP 1055/1</strain>
    </source>
</reference>
<dbReference type="RefSeq" id="XP_002182307.1">
    <property type="nucleotide sequence ID" value="XM_002182271.1"/>
</dbReference>
<proteinExistence type="predicted"/>
<feature type="region of interest" description="Disordered" evidence="1">
    <location>
        <begin position="690"/>
        <end position="716"/>
    </location>
</feature>
<feature type="transmembrane region" description="Helical" evidence="2">
    <location>
        <begin position="453"/>
        <end position="470"/>
    </location>
</feature>
<dbReference type="InParanoid" id="B7G4W1"/>
<feature type="transmembrane region" description="Helical" evidence="2">
    <location>
        <begin position="597"/>
        <end position="617"/>
    </location>
</feature>
<keyword evidence="2" id="KW-1133">Transmembrane helix</keyword>
<feature type="transmembrane region" description="Helical" evidence="2">
    <location>
        <begin position="482"/>
        <end position="504"/>
    </location>
</feature>
<dbReference type="Pfam" id="PF14305">
    <property type="entry name" value="ATPgrasp_TupA"/>
    <property type="match status" value="1"/>
</dbReference>
<gene>
    <name evidence="3" type="ORF">PHATRDRAFT_47780</name>
</gene>
<dbReference type="OrthoDB" id="48436at2759"/>
<evidence type="ECO:0000256" key="2">
    <source>
        <dbReference type="SAM" id="Phobius"/>
    </source>
</evidence>
<dbReference type="PaxDb" id="2850-Phatr47780"/>
<protein>
    <submittedName>
        <fullName evidence="3">Uncharacterized protein</fullName>
    </submittedName>
</protein>
<accession>B7G4W1</accession>
<dbReference type="HOGENOM" id="CLU_386119_0_0_1"/>
<dbReference type="Proteomes" id="UP000000759">
    <property type="component" value="Chromosome 15"/>
</dbReference>
<sequence>MTLQHSLLPQLQRSRRLGILIALVVFQSVTVLLHKQTSVLHPPVPRDLSDPFVLASEPNGQEDLEPMSRIFLEGRATYTSECRRFKLTNITWGQSVAPFVDKVGAKVLVEQMGTSVKIVPTIAVYDTANISDFDAMYMKALPDSIIKPAHATGWTAQVQNKSYVCFKGCKQETHKFQSWLGEPSEIEQAHKVAKKVMQYTLSDVPSPEFQKKEPQYGFVPRRVLIEHRLPVERMKEYHWWIANGQPVFVCIRCDEGRTKRGSYYSSAFQKLEITSILEPCQHLSRPKTWEKMISIVKNMGEHVPGVACIDLYADDLDVYFSEITFTRGKCRTYFQPLVADALLYAMSNDILAAKSITADYVEKTVADRSWVHVSFDLGEPLLSTNKVVNATGFPSGPDLCRNQATANSSVCDHTIDSVASWDLHCVISKENALTAVGQSKIRTIGRIVQKIDWLLVLGLVVLLVLVKFGHKTRQLDRPGPQVFHCFLYLAAVAVFKTFQTHSAGLLSPRPIWYTVVESYQTFKIVHPVTSPAIALSHFATYWISVSAFFSKRLTTMLILWCLYEVCTAFVNEYFHFGEEDDSVRCMRVSFILYTKEYAINDVVRVYLLPPLFVYGYLLPKMMLYWFGPHGCATWTLTRLGLAARVLSLYGVHAPHADHNGGALGTANANHGGGKYSAGFFQTPRVTDTGLHGATRRDGTGGNQGYFPTNVNHSKTL</sequence>
<name>B7G4W1_PHATC</name>
<reference evidence="3 4" key="1">
    <citation type="journal article" date="2008" name="Nature">
        <title>The Phaeodactylum genome reveals the evolutionary history of diatom genomes.</title>
        <authorList>
            <person name="Bowler C."/>
            <person name="Allen A.E."/>
            <person name="Badger J.H."/>
            <person name="Grimwood J."/>
            <person name="Jabbari K."/>
            <person name="Kuo A."/>
            <person name="Maheswari U."/>
            <person name="Martens C."/>
            <person name="Maumus F."/>
            <person name="Otillar R.P."/>
            <person name="Rayko E."/>
            <person name="Salamov A."/>
            <person name="Vandepoele K."/>
            <person name="Beszteri B."/>
            <person name="Gruber A."/>
            <person name="Heijde M."/>
            <person name="Katinka M."/>
            <person name="Mock T."/>
            <person name="Valentin K."/>
            <person name="Verret F."/>
            <person name="Berges J.A."/>
            <person name="Brownlee C."/>
            <person name="Cadoret J.P."/>
            <person name="Chiovitti A."/>
            <person name="Choi C.J."/>
            <person name="Coesel S."/>
            <person name="De Martino A."/>
            <person name="Detter J.C."/>
            <person name="Durkin C."/>
            <person name="Falciatore A."/>
            <person name="Fournet J."/>
            <person name="Haruta M."/>
            <person name="Huysman M.J."/>
            <person name="Jenkins B.D."/>
            <person name="Jiroutova K."/>
            <person name="Jorgensen R.E."/>
            <person name="Joubert Y."/>
            <person name="Kaplan A."/>
            <person name="Kroger N."/>
            <person name="Kroth P.G."/>
            <person name="La Roche J."/>
            <person name="Lindquist E."/>
            <person name="Lommer M."/>
            <person name="Martin-Jezequel V."/>
            <person name="Lopez P.J."/>
            <person name="Lucas S."/>
            <person name="Mangogna M."/>
            <person name="McGinnis K."/>
            <person name="Medlin L.K."/>
            <person name="Montsant A."/>
            <person name="Oudot-Le Secq M.P."/>
            <person name="Napoli C."/>
            <person name="Obornik M."/>
            <person name="Parker M.S."/>
            <person name="Petit J.L."/>
            <person name="Porcel B.M."/>
            <person name="Poulsen N."/>
            <person name="Robison M."/>
            <person name="Rychlewski L."/>
            <person name="Rynearson T.A."/>
            <person name="Schmutz J."/>
            <person name="Shapiro H."/>
            <person name="Siaut M."/>
            <person name="Stanley M."/>
            <person name="Sussman M.R."/>
            <person name="Taylor A.R."/>
            <person name="Vardi A."/>
            <person name="von Dassow P."/>
            <person name="Vyverman W."/>
            <person name="Willis A."/>
            <person name="Wyrwicz L.S."/>
            <person name="Rokhsar D.S."/>
            <person name="Weissenbach J."/>
            <person name="Armbrust E.V."/>
            <person name="Green B.R."/>
            <person name="Van de Peer Y."/>
            <person name="Grigoriev I.V."/>
        </authorList>
    </citation>
    <scope>NUCLEOTIDE SEQUENCE [LARGE SCALE GENOMIC DNA]</scope>
    <source>
        <strain evidence="3 4">CCAP 1055/1</strain>
    </source>
</reference>
<dbReference type="EMBL" id="CM000617">
    <property type="protein sequence ID" value="EEC46208.1"/>
    <property type="molecule type" value="Genomic_DNA"/>
</dbReference>
<dbReference type="InterPro" id="IPR029465">
    <property type="entry name" value="ATPgrasp_TupA"/>
</dbReference>
<keyword evidence="2" id="KW-0812">Transmembrane</keyword>
<dbReference type="eggNOG" id="ENOG502SQQY">
    <property type="taxonomic scope" value="Eukaryota"/>
</dbReference>
<evidence type="ECO:0000256" key="1">
    <source>
        <dbReference type="SAM" id="MobiDB-lite"/>
    </source>
</evidence>